<evidence type="ECO:0000256" key="7">
    <source>
        <dbReference type="PROSITE-ProRule" id="PRU00042"/>
    </source>
</evidence>
<feature type="region of interest" description="Disordered" evidence="8">
    <location>
        <begin position="1235"/>
        <end position="1290"/>
    </location>
</feature>
<organism evidence="10 11">
    <name type="scientific">Pararge aegeria aegeria</name>
    <dbReference type="NCBI Taxonomy" id="348720"/>
    <lineage>
        <taxon>Eukaryota</taxon>
        <taxon>Metazoa</taxon>
        <taxon>Ecdysozoa</taxon>
        <taxon>Arthropoda</taxon>
        <taxon>Hexapoda</taxon>
        <taxon>Insecta</taxon>
        <taxon>Pterygota</taxon>
        <taxon>Neoptera</taxon>
        <taxon>Endopterygota</taxon>
        <taxon>Lepidoptera</taxon>
        <taxon>Glossata</taxon>
        <taxon>Ditrysia</taxon>
        <taxon>Papilionoidea</taxon>
        <taxon>Nymphalidae</taxon>
        <taxon>Satyrinae</taxon>
        <taxon>Satyrini</taxon>
        <taxon>Parargina</taxon>
        <taxon>Pararge</taxon>
    </lineage>
</organism>
<feature type="compositionally biased region" description="Basic and acidic residues" evidence="8">
    <location>
        <begin position="1489"/>
        <end position="1513"/>
    </location>
</feature>
<keyword evidence="11" id="KW-1185">Reference proteome</keyword>
<dbReference type="SMART" id="SM00355">
    <property type="entry name" value="ZnF_C2H2"/>
    <property type="match status" value="7"/>
</dbReference>
<feature type="region of interest" description="Disordered" evidence="8">
    <location>
        <begin position="2075"/>
        <end position="2103"/>
    </location>
</feature>
<keyword evidence="1" id="KW-0479">Metal-binding</keyword>
<evidence type="ECO:0000256" key="5">
    <source>
        <dbReference type="ARBA" id="ARBA00023015"/>
    </source>
</evidence>
<feature type="region of interest" description="Disordered" evidence="8">
    <location>
        <begin position="2148"/>
        <end position="2258"/>
    </location>
</feature>
<feature type="region of interest" description="Disordered" evidence="8">
    <location>
        <begin position="1648"/>
        <end position="1680"/>
    </location>
</feature>
<dbReference type="Pfam" id="PF00096">
    <property type="entry name" value="zf-C2H2"/>
    <property type="match status" value="1"/>
</dbReference>
<feature type="domain" description="C2H2-type" evidence="9">
    <location>
        <begin position="1730"/>
        <end position="1757"/>
    </location>
</feature>
<evidence type="ECO:0000256" key="1">
    <source>
        <dbReference type="ARBA" id="ARBA00022723"/>
    </source>
</evidence>
<dbReference type="Gene3D" id="3.30.160.60">
    <property type="entry name" value="Classic Zinc Finger"/>
    <property type="match status" value="3"/>
</dbReference>
<feature type="region of interest" description="Disordered" evidence="8">
    <location>
        <begin position="1479"/>
        <end position="1575"/>
    </location>
</feature>
<evidence type="ECO:0000256" key="3">
    <source>
        <dbReference type="ARBA" id="ARBA00022771"/>
    </source>
</evidence>
<dbReference type="InterPro" id="IPR036236">
    <property type="entry name" value="Znf_C2H2_sf"/>
</dbReference>
<feature type="domain" description="C2H2-type" evidence="9">
    <location>
        <begin position="1683"/>
        <end position="1710"/>
    </location>
</feature>
<dbReference type="EMBL" id="CAKXAJ010025862">
    <property type="protein sequence ID" value="CAH2244801.1"/>
    <property type="molecule type" value="Genomic_DNA"/>
</dbReference>
<feature type="compositionally biased region" description="Low complexity" evidence="8">
    <location>
        <begin position="2178"/>
        <end position="2210"/>
    </location>
</feature>
<reference evidence="10" key="1">
    <citation type="submission" date="2022-03" db="EMBL/GenBank/DDBJ databases">
        <authorList>
            <person name="Lindestad O."/>
        </authorList>
    </citation>
    <scope>NUCLEOTIDE SEQUENCE</scope>
</reference>
<feature type="compositionally biased region" description="Basic and acidic residues" evidence="8">
    <location>
        <begin position="1553"/>
        <end position="1571"/>
    </location>
</feature>
<dbReference type="PROSITE" id="PS50157">
    <property type="entry name" value="ZINC_FINGER_C2H2_2"/>
    <property type="match status" value="5"/>
</dbReference>
<keyword evidence="5" id="KW-0805">Transcription regulation</keyword>
<feature type="domain" description="C2H2-type" evidence="9">
    <location>
        <begin position="1459"/>
        <end position="1486"/>
    </location>
</feature>
<dbReference type="InterPro" id="IPR044653">
    <property type="entry name" value="AZF1/2/3-like"/>
</dbReference>
<keyword evidence="4" id="KW-0862">Zinc</keyword>
<feature type="compositionally biased region" description="Polar residues" evidence="8">
    <location>
        <begin position="1711"/>
        <end position="1725"/>
    </location>
</feature>
<feature type="domain" description="C2H2-type" evidence="9">
    <location>
        <begin position="1627"/>
        <end position="1654"/>
    </location>
</feature>
<feature type="compositionally biased region" description="Basic residues" evidence="8">
    <location>
        <begin position="2092"/>
        <end position="2103"/>
    </location>
</feature>
<dbReference type="PROSITE" id="PS00028">
    <property type="entry name" value="ZINC_FINGER_C2H2_1"/>
    <property type="match status" value="4"/>
</dbReference>
<feature type="compositionally biased region" description="Basic and acidic residues" evidence="8">
    <location>
        <begin position="1520"/>
        <end position="1532"/>
    </location>
</feature>
<feature type="region of interest" description="Disordered" evidence="8">
    <location>
        <begin position="2031"/>
        <end position="2060"/>
    </location>
</feature>
<feature type="compositionally biased region" description="Basic and acidic residues" evidence="8">
    <location>
        <begin position="1662"/>
        <end position="1671"/>
    </location>
</feature>
<feature type="region of interest" description="Disordered" evidence="8">
    <location>
        <begin position="1"/>
        <end position="31"/>
    </location>
</feature>
<dbReference type="InterPro" id="IPR013087">
    <property type="entry name" value="Znf_C2H2_type"/>
</dbReference>
<evidence type="ECO:0000313" key="11">
    <source>
        <dbReference type="Proteomes" id="UP000838756"/>
    </source>
</evidence>
<dbReference type="PANTHER" id="PTHR45988:SF18">
    <property type="entry name" value="C2H2-TYPE ZINC FINGER FAMILY PROTEIN"/>
    <property type="match status" value="1"/>
</dbReference>
<evidence type="ECO:0000256" key="4">
    <source>
        <dbReference type="ARBA" id="ARBA00022833"/>
    </source>
</evidence>
<dbReference type="Proteomes" id="UP000838756">
    <property type="component" value="Unassembled WGS sequence"/>
</dbReference>
<evidence type="ECO:0000256" key="2">
    <source>
        <dbReference type="ARBA" id="ARBA00022737"/>
    </source>
</evidence>
<comment type="caution">
    <text evidence="10">The sequence shown here is derived from an EMBL/GenBank/DDBJ whole genome shotgun (WGS) entry which is preliminary data.</text>
</comment>
<accession>A0A8S4SA38</accession>
<dbReference type="GO" id="GO:0003700">
    <property type="term" value="F:DNA-binding transcription factor activity"/>
    <property type="evidence" value="ECO:0007669"/>
    <property type="project" value="InterPro"/>
</dbReference>
<sequence>MDRLNQLRGDAGDSTLDTSSPPSEAFMSANESSSKYFSLSEVDSTFSISPSKDTSSTTAESERTIAAETDIIPNLSPIPKTDIETFKIGKHIEAANILSGGVNIFDDNDNSYDGDELVIDDNVVLEDDKEELKLSEGAAVPLEKDTTEDILVEPMDEEEAIPSKDTEVVLQIDGKNVDAIDIGNRLYLYRKAGEKELSAVQIVDDDQQQPSFKFLKVRENSEGNLEVYEEIQIEIPKEVPTRGGISAEKTLHVPVSDINKVFDEPSQKSNKVIDKVNKTPNIESIAMCATSEAIDIQSESRSEVNLNGKMMKFNESRKSPLTFTPMTYHSTPNKEGIPLTKTMVDQQLHPSRHSDNIKKTIEVHTDSNKPKNIEEATITTSELNETTKKQKQDTVMETEDEGNNQMTILEHRKRETETVSKELKVDVLYNNSDEVISNNEGSPKAAKRLEETEVISEPKVECKRVPEENKPGEIKNTNEDTITSQSLVAKKANESNKSTEIPLKQENILIMEAQPVKKNIDVNNFSEDLMQKKTDKNKESNHIQPKLPEKVIPSSPPMFVDDKKVASDNKVIKDDKCDESNHSQSNEIEDTRQLIAPNIGQTFTKELKLTSTSDTTHSNTKNAEKISVQETKKDVVAMKNTISDLTTNPKKNAANKVNKDDKIKMGNSDIMRLKTDKDTAIKSNKPHGNVFQKDNVAFKKEDLRESIPSTRAEPQIDNTIFYKDTKNNSINIGKQRVFSVASTREDPKSQTTFKTNLDFSKVTSKNTNITQTILSKPINPLETAEVIPRTTVVAKSNNSNDEVPFGKWTEENRQEFLNKIKETKVPTNHSNTNQIKQTNDLNRRDVLKKFDSQRQSNATAPTKISEFSSMPKFSSKMETAAFVNKSAVHQFNPAKPVISPLKTKTAQVKPTPTVTKKDPEEEEKEVLEQRIIINSQELIDNTIEGIITRALKIKTTTPVHMKEKMTIHTVENPKDALPLPGSLDDIEMKMNELHGFSFMERSAQELQGSNHDSKSYNKLEDVNINKNIKIPNLLPFKIKEAPKDVKEAMRDDTSDEEVLEHEPITGDIDASKQHLISLLSCKETFSEPKSDAIITEKDFDKFARGNSISYEHCLTVKFDGKEKHNVVKTVVEKEVPVKKLTRNELLLAESKAKSFNKQNSAARHNNQTSKIPTLKMTGEEEPYNKNYQSRVQIAYQSALTAKRNLECPIPMIEDKPVKVVFMDTNTEFTPMQLNVQGQELSPSKNRKTECDTHSTSESLDSDIVDSILDTKPQDERSKSKHQRKQVLTPVEPEMQLIEPCDLGIKVSPKKRKTEEKIDKNIKNLVPKKSYLLNRSVDELTSKSDQPNTEPFPGHNINTAIDNLVKAAELIENQSESNGTNLINSATELPQNTPIKRGRGRPRKYPLPESGLDTNKTPSPQKKPRLIDAKPPKSYSDSEESSDGEIIKENWTMGKIDENIVCPICSKLFRSEDVLFKHVKHCTGPSPNRSDSDKRRLRDSQESDRKLRDSRSDDTDNMTDTEEKSDNEGETIKNRYNSPKQRKESEEVIILEDTPVKQKPTDEKAHHPEAKKFLRKSKPLHNTNLVCEFCGKTFRQLSYLVSHKLQHKREDQKELKQLESDTAKNSVFNCEICKKEFRKLHHLVQHRLIHNPSSTASRSLRKNSAEVHESKTPKTQNDDTSAGFRCEPCDKSFRKLHHLVEHRETHDGINKRGQTTASQSVTETSKSMPTHSCDVCKKVFKKLQDLLEHKEQHYETSSEKSDDKSVKSSLSTKDIIHECSLCYMVFPNEHSLTKHTVICLRKKKQSAAKQAAKQAEVKEGEETPDAENVKIEDDTTQVVQLIEDTPNTEESDVKETSACNVKVDQVEQNLEEVEDLEDLEDVKEHSEKTKQDLVLEPHNDVVPKKRHSNATDKTMAVDNETPAKIKKVEDKDHVIILDTPTPKKKSIKDKVASTVTKRHKTVNSPLLVIDNVKPTESSDDDEIRYMLNPNFKEEESSESKFFMKIRALKRSSLQIERPSSKDLLTRRISLQHPPKMPRLKAKAVEPKPKQDQERSKVTAEKKLKPITELTIDSDDSDVKYSFPEQETKPVEKKVKRQSAGAKRKSLVGIAKRKSHGKTVMPQVKPKRRTAEVEHRCDCGQLFSSAALLSRHTTLAHTPPRIRKRRSPPPETTNTKPDIAKPAITKPAITKPAITKPTITKPAITKPAITKPSITKSAITKPANTKPTNTKPINKRSKPDVTNSNKTLGVATRKSSVNSEMKSDSGAVIAQWVVALLHFLGPEFESQHAPLTFPSYVRFKKLKISLASTVKENIVRKPACLRVLHNVLKGMYVESTNPHWASVVYPYPVVGR</sequence>
<feature type="compositionally biased region" description="Low complexity" evidence="8">
    <location>
        <begin position="2217"/>
        <end position="2230"/>
    </location>
</feature>
<dbReference type="PANTHER" id="PTHR45988">
    <property type="entry name" value="C2H2 TYPE ZINC FINGER TRANSCRIPTION FACTOR FAMILY-RELATED"/>
    <property type="match status" value="1"/>
</dbReference>
<dbReference type="SUPFAM" id="SSF57667">
    <property type="entry name" value="beta-beta-alpha zinc fingers"/>
    <property type="match status" value="2"/>
</dbReference>
<dbReference type="Pfam" id="PF13912">
    <property type="entry name" value="zf-C2H2_6"/>
    <property type="match status" value="2"/>
</dbReference>
<feature type="region of interest" description="Disordered" evidence="8">
    <location>
        <begin position="1702"/>
        <end position="1725"/>
    </location>
</feature>
<gene>
    <name evidence="10" type="primary">jg5151</name>
    <name evidence="10" type="ORF">PAEG_LOCUS20710</name>
</gene>
<proteinExistence type="predicted"/>
<feature type="domain" description="C2H2-type" evidence="9">
    <location>
        <begin position="1584"/>
        <end position="1611"/>
    </location>
</feature>
<dbReference type="OrthoDB" id="8012317at2759"/>
<name>A0A8S4SA38_9NEOP</name>
<feature type="compositionally biased region" description="Basic and acidic residues" evidence="8">
    <location>
        <begin position="2041"/>
        <end position="2060"/>
    </location>
</feature>
<keyword evidence="3 7" id="KW-0863">Zinc-finger</keyword>
<dbReference type="GO" id="GO:0005634">
    <property type="term" value="C:nucleus"/>
    <property type="evidence" value="ECO:0007669"/>
    <property type="project" value="TreeGrafter"/>
</dbReference>
<dbReference type="GO" id="GO:0008270">
    <property type="term" value="F:zinc ion binding"/>
    <property type="evidence" value="ECO:0007669"/>
    <property type="project" value="UniProtKB-KW"/>
</dbReference>
<feature type="region of interest" description="Disordered" evidence="8">
    <location>
        <begin position="534"/>
        <end position="557"/>
    </location>
</feature>
<evidence type="ECO:0000313" key="10">
    <source>
        <dbReference type="EMBL" id="CAH2244801.1"/>
    </source>
</evidence>
<evidence type="ECO:0000259" key="9">
    <source>
        <dbReference type="PROSITE" id="PS50157"/>
    </source>
</evidence>
<dbReference type="GO" id="GO:0000976">
    <property type="term" value="F:transcription cis-regulatory region binding"/>
    <property type="evidence" value="ECO:0007669"/>
    <property type="project" value="TreeGrafter"/>
</dbReference>
<feature type="compositionally biased region" description="Polar residues" evidence="8">
    <location>
        <begin position="2238"/>
        <end position="2258"/>
    </location>
</feature>
<feature type="region of interest" description="Disordered" evidence="8">
    <location>
        <begin position="1376"/>
        <end position="1442"/>
    </location>
</feature>
<feature type="compositionally biased region" description="Polar residues" evidence="8">
    <location>
        <begin position="1376"/>
        <end position="1393"/>
    </location>
</feature>
<protein>
    <submittedName>
        <fullName evidence="10">Jg5151 protein</fullName>
    </submittedName>
</protein>
<keyword evidence="2" id="KW-0677">Repeat</keyword>
<evidence type="ECO:0000256" key="8">
    <source>
        <dbReference type="SAM" id="MobiDB-lite"/>
    </source>
</evidence>
<evidence type="ECO:0000256" key="6">
    <source>
        <dbReference type="ARBA" id="ARBA00023163"/>
    </source>
</evidence>
<keyword evidence="6" id="KW-0804">Transcription</keyword>